<dbReference type="SUPFAM" id="SSF103481">
    <property type="entry name" value="Multidrug resistance efflux transporter EmrE"/>
    <property type="match status" value="1"/>
</dbReference>
<dbReference type="InterPro" id="IPR037185">
    <property type="entry name" value="EmrE-like"/>
</dbReference>
<evidence type="ECO:0000256" key="4">
    <source>
        <dbReference type="ARBA" id="ARBA00022692"/>
    </source>
</evidence>
<evidence type="ECO:0000256" key="1">
    <source>
        <dbReference type="ARBA" id="ARBA00004127"/>
    </source>
</evidence>
<sequence length="311" mass="33967">MVFGGCCTNAWTYEQLLIMSPQIGSALTFSQMLFITTQSLPSFLSFTDSRRLPRLKPRTVPLAQWMLQVLMLTASSLLINWAYAYRVPLTVLIVFRSAGLAVSMLLGYLFLNKQYTPLQVLCVAVVSIGVVLATLSRPVLPSASGATQDDVRLYITGVSMLIMSSILTGILGLLQEITYKTYGPCWKEGVFYTHLLSLPLFVFLSADIKRGISSLLGSNTTTSFVMSLTILAGNLVSQLVCVSGVNRMTSRVSSVSTNLVLTARKALSLCLSVWWFGNGWNVQLSLGAVMVFLGSICFGLTTREKPKVKVS</sequence>
<evidence type="ECO:0000256" key="6">
    <source>
        <dbReference type="ARBA" id="ARBA00023136"/>
    </source>
</evidence>
<dbReference type="EMBL" id="KZ301971">
    <property type="protein sequence ID" value="PFH53870.1"/>
    <property type="molecule type" value="Genomic_DNA"/>
</dbReference>
<evidence type="ECO:0000256" key="5">
    <source>
        <dbReference type="ARBA" id="ARBA00022989"/>
    </source>
</evidence>
<feature type="transmembrane region" description="Helical" evidence="7">
    <location>
        <begin position="65"/>
        <end position="83"/>
    </location>
</feature>
<evidence type="ECO:0008006" key="10">
    <source>
        <dbReference type="Google" id="ProtNLM"/>
    </source>
</evidence>
<feature type="transmembrane region" description="Helical" evidence="7">
    <location>
        <begin position="118"/>
        <end position="139"/>
    </location>
</feature>
<keyword evidence="4 7" id="KW-0812">Transmembrane</keyword>
<dbReference type="Proteomes" id="UP000242287">
    <property type="component" value="Unassembled WGS sequence"/>
</dbReference>
<dbReference type="PANTHER" id="PTHR10778:SF4">
    <property type="entry name" value="NUCLEOTIDE SUGAR TRANSPORTER SLC35B4"/>
    <property type="match status" value="1"/>
</dbReference>
<evidence type="ECO:0000256" key="2">
    <source>
        <dbReference type="ARBA" id="ARBA00022448"/>
    </source>
</evidence>
<dbReference type="AlphaFoldDB" id="A0A2A9P076"/>
<feature type="transmembrane region" description="Helical" evidence="7">
    <location>
        <begin position="89"/>
        <end position="111"/>
    </location>
</feature>
<dbReference type="InterPro" id="IPR013657">
    <property type="entry name" value="SCL35B1-4/HUT1"/>
</dbReference>
<proteinExistence type="predicted"/>
<evidence type="ECO:0000313" key="8">
    <source>
        <dbReference type="EMBL" id="PFH53870.1"/>
    </source>
</evidence>
<keyword evidence="5 7" id="KW-1133">Transmembrane helix</keyword>
<dbReference type="GO" id="GO:0005462">
    <property type="term" value="F:UDP-N-acetylglucosamine transmembrane transporter activity"/>
    <property type="evidence" value="ECO:0007669"/>
    <property type="project" value="TreeGrafter"/>
</dbReference>
<name>A0A2A9P076_9AGAR</name>
<protein>
    <recommendedName>
        <fullName evidence="10">Sugar phosphate transporter domain-containing protein</fullName>
    </recommendedName>
</protein>
<dbReference type="Gene3D" id="1.10.3730.20">
    <property type="match status" value="1"/>
</dbReference>
<feature type="transmembrane region" description="Helical" evidence="7">
    <location>
        <begin position="151"/>
        <end position="174"/>
    </location>
</feature>
<feature type="transmembrane region" description="Helical" evidence="7">
    <location>
        <begin position="282"/>
        <end position="301"/>
    </location>
</feature>
<feature type="transmembrane region" description="Helical" evidence="7">
    <location>
        <begin position="186"/>
        <end position="204"/>
    </location>
</feature>
<dbReference type="GO" id="GO:0005464">
    <property type="term" value="F:UDP-xylose transmembrane transporter activity"/>
    <property type="evidence" value="ECO:0007669"/>
    <property type="project" value="TreeGrafter"/>
</dbReference>
<comment type="subcellular location">
    <subcellularLocation>
        <location evidence="1">Endomembrane system</location>
        <topology evidence="1">Multi-pass membrane protein</topology>
    </subcellularLocation>
</comment>
<accession>A0A2A9P076</accession>
<feature type="transmembrane region" description="Helical" evidence="7">
    <location>
        <begin position="224"/>
        <end position="245"/>
    </location>
</feature>
<evidence type="ECO:0000256" key="7">
    <source>
        <dbReference type="SAM" id="Phobius"/>
    </source>
</evidence>
<dbReference type="GO" id="GO:0005789">
    <property type="term" value="C:endoplasmic reticulum membrane"/>
    <property type="evidence" value="ECO:0007669"/>
    <property type="project" value="TreeGrafter"/>
</dbReference>
<keyword evidence="9" id="KW-1185">Reference proteome</keyword>
<evidence type="ECO:0000256" key="3">
    <source>
        <dbReference type="ARBA" id="ARBA00022597"/>
    </source>
</evidence>
<dbReference type="STRING" id="703135.A0A2A9P076"/>
<dbReference type="PANTHER" id="PTHR10778">
    <property type="entry name" value="SOLUTE CARRIER FAMILY 35 MEMBER B"/>
    <property type="match status" value="1"/>
</dbReference>
<dbReference type="NCBIfam" id="TIGR00803">
    <property type="entry name" value="nst"/>
    <property type="match status" value="1"/>
</dbReference>
<organism evidence="8 9">
    <name type="scientific">Amanita thiersii Skay4041</name>
    <dbReference type="NCBI Taxonomy" id="703135"/>
    <lineage>
        <taxon>Eukaryota</taxon>
        <taxon>Fungi</taxon>
        <taxon>Dikarya</taxon>
        <taxon>Basidiomycota</taxon>
        <taxon>Agaricomycotina</taxon>
        <taxon>Agaricomycetes</taxon>
        <taxon>Agaricomycetidae</taxon>
        <taxon>Agaricales</taxon>
        <taxon>Pluteineae</taxon>
        <taxon>Amanitaceae</taxon>
        <taxon>Amanita</taxon>
    </lineage>
</organism>
<dbReference type="Pfam" id="PF08449">
    <property type="entry name" value="UAA"/>
    <property type="match status" value="1"/>
</dbReference>
<reference evidence="8 9" key="1">
    <citation type="submission" date="2014-02" db="EMBL/GenBank/DDBJ databases">
        <title>Transposable element dynamics among asymbiotic and ectomycorrhizal Amanita fungi.</title>
        <authorList>
            <consortium name="DOE Joint Genome Institute"/>
            <person name="Hess J."/>
            <person name="Skrede I."/>
            <person name="Wolfe B."/>
            <person name="LaButti K."/>
            <person name="Ohm R.A."/>
            <person name="Grigoriev I.V."/>
            <person name="Pringle A."/>
        </authorList>
    </citation>
    <scope>NUCLEOTIDE SEQUENCE [LARGE SCALE GENOMIC DNA]</scope>
    <source>
        <strain evidence="8 9">SKay4041</strain>
    </source>
</reference>
<dbReference type="GO" id="GO:0000139">
    <property type="term" value="C:Golgi membrane"/>
    <property type="evidence" value="ECO:0007669"/>
    <property type="project" value="TreeGrafter"/>
</dbReference>
<feature type="transmembrane region" description="Helical" evidence="7">
    <location>
        <begin position="257"/>
        <end position="276"/>
    </location>
</feature>
<evidence type="ECO:0000313" key="9">
    <source>
        <dbReference type="Proteomes" id="UP000242287"/>
    </source>
</evidence>
<keyword evidence="3" id="KW-0762">Sugar transport</keyword>
<gene>
    <name evidence="8" type="ORF">AMATHDRAFT_78650</name>
</gene>
<keyword evidence="2" id="KW-0813">Transport</keyword>
<dbReference type="OrthoDB" id="999962at2759"/>
<keyword evidence="6 7" id="KW-0472">Membrane</keyword>